<organism evidence="2 3">
    <name type="scientific">Staphylococcus chromogenes</name>
    <name type="common">Staphylococcus hyicus subsp. chromogenes</name>
    <dbReference type="NCBI Taxonomy" id="46126"/>
    <lineage>
        <taxon>Bacteria</taxon>
        <taxon>Bacillati</taxon>
        <taxon>Bacillota</taxon>
        <taxon>Bacilli</taxon>
        <taxon>Bacillales</taxon>
        <taxon>Staphylococcaceae</taxon>
        <taxon>Staphylococcus</taxon>
    </lineage>
</organism>
<accession>A0AAJ2K441</accession>
<dbReference type="Proteomes" id="UP000242144">
    <property type="component" value="Unassembled WGS sequence"/>
</dbReference>
<reference evidence="2" key="2">
    <citation type="submission" date="2018-03" db="EMBL/GenBank/DDBJ databases">
        <authorList>
            <person name="Naushad S."/>
        </authorList>
    </citation>
    <scope>NUCLEOTIDE SEQUENCE</scope>
    <source>
        <strain evidence="2">SNUC 105</strain>
    </source>
</reference>
<dbReference type="AlphaFoldDB" id="A0AAJ2K441"/>
<dbReference type="GO" id="GO:0000287">
    <property type="term" value="F:magnesium ion binding"/>
    <property type="evidence" value="ECO:0007669"/>
    <property type="project" value="InterPro"/>
</dbReference>
<reference evidence="2 3" key="1">
    <citation type="journal article" date="2016" name="Front. Microbiol.">
        <title>Comprehensive Phylogenetic Analysis of Bovine Non-aureus Staphylococci Species Based on Whole-Genome Sequencing.</title>
        <authorList>
            <person name="Naushad S."/>
            <person name="Barkema H.W."/>
            <person name="Luby C."/>
            <person name="Condas L.A."/>
            <person name="Nobrega D.B."/>
            <person name="Carson D.A."/>
            <person name="De Buck J."/>
        </authorList>
    </citation>
    <scope>NUCLEOTIDE SEQUENCE [LARGE SCALE GENOMIC DNA]</scope>
    <source>
        <strain evidence="2 3">SNUC 105</strain>
    </source>
</reference>
<evidence type="ECO:0000313" key="1">
    <source>
        <dbReference type="EMBL" id="MDQ7175007.1"/>
    </source>
</evidence>
<dbReference type="EMBL" id="JAVGJF010000011">
    <property type="protein sequence ID" value="MDQ7175007.1"/>
    <property type="molecule type" value="Genomic_DNA"/>
</dbReference>
<evidence type="ECO:0000313" key="3">
    <source>
        <dbReference type="Proteomes" id="UP000242144"/>
    </source>
</evidence>
<dbReference type="InterPro" id="IPR036614">
    <property type="entry name" value="RusA-like_sf"/>
</dbReference>
<evidence type="ECO:0000313" key="4">
    <source>
        <dbReference type="Proteomes" id="UP001240157"/>
    </source>
</evidence>
<dbReference type="SUPFAM" id="SSF103084">
    <property type="entry name" value="Holliday junction resolvase RusA"/>
    <property type="match status" value="1"/>
</dbReference>
<proteinExistence type="predicted"/>
<sequence>MKETRIEIFYADEKNLDKPMGSPRPRFRRTGSFVQTYMPTTYSHHKKFIAEQMPNLQSENQLKLTIEFYFPPLKSWSKKLLSTMLGSYKRTKPDLDNLLKTVLDAGNEKLWKDDNQIVEIRTFKKYAETARTVLIINEIEGD</sequence>
<dbReference type="InterPro" id="IPR008822">
    <property type="entry name" value="Endonuclease_RusA-like"/>
</dbReference>
<dbReference type="EMBL" id="PZCM01000010">
    <property type="protein sequence ID" value="PTG26587.1"/>
    <property type="molecule type" value="Genomic_DNA"/>
</dbReference>
<dbReference type="GO" id="GO:0006281">
    <property type="term" value="P:DNA repair"/>
    <property type="evidence" value="ECO:0007669"/>
    <property type="project" value="InterPro"/>
</dbReference>
<protein>
    <submittedName>
        <fullName evidence="2">RusA family crossover junction endodeoxyribonuclease</fullName>
    </submittedName>
</protein>
<reference evidence="1 4" key="3">
    <citation type="submission" date="2023-08" db="EMBL/GenBank/DDBJ databases">
        <title>Whole genome sequencing of Staphylococcus chromogenes NNSch 2386.</title>
        <authorList>
            <person name="Kropotov V.S."/>
            <person name="Boriskina E.V."/>
            <person name="Gordinskaya N.A."/>
            <person name="Shkurkina I.S."/>
            <person name="Kryazhev D.V."/>
            <person name="Alekseeva A.E."/>
            <person name="Makhova M.A."/>
        </authorList>
    </citation>
    <scope>NUCLEOTIDE SEQUENCE [LARGE SCALE GENOMIC DNA]</scope>
    <source>
        <strain evidence="1 4">NNSch 2386</strain>
    </source>
</reference>
<name>A0AAJ2K441_STACR</name>
<dbReference type="GO" id="GO:0006310">
    <property type="term" value="P:DNA recombination"/>
    <property type="evidence" value="ECO:0007669"/>
    <property type="project" value="InterPro"/>
</dbReference>
<dbReference type="RefSeq" id="WP_037572039.1">
    <property type="nucleotide sequence ID" value="NZ_CP133242.1"/>
</dbReference>
<dbReference type="Pfam" id="PF05866">
    <property type="entry name" value="RusA"/>
    <property type="match status" value="1"/>
</dbReference>
<dbReference type="Gene3D" id="3.30.1330.70">
    <property type="entry name" value="Holliday junction resolvase RusA"/>
    <property type="match status" value="1"/>
</dbReference>
<gene>
    <name evidence="2" type="ORF">BU638_08405</name>
    <name evidence="1" type="ORF">RCF65_03295</name>
</gene>
<evidence type="ECO:0000313" key="2">
    <source>
        <dbReference type="EMBL" id="PTG26587.1"/>
    </source>
</evidence>
<comment type="caution">
    <text evidence="2">The sequence shown here is derived from an EMBL/GenBank/DDBJ whole genome shotgun (WGS) entry which is preliminary data.</text>
</comment>
<dbReference type="Proteomes" id="UP001240157">
    <property type="component" value="Unassembled WGS sequence"/>
</dbReference>